<feature type="transmembrane region" description="Helical" evidence="6">
    <location>
        <begin position="57"/>
        <end position="83"/>
    </location>
</feature>
<evidence type="ECO:0000256" key="1">
    <source>
        <dbReference type="ARBA" id="ARBA00004141"/>
    </source>
</evidence>
<keyword evidence="9" id="KW-1185">Reference proteome</keyword>
<dbReference type="InterPro" id="IPR011701">
    <property type="entry name" value="MFS"/>
</dbReference>
<feature type="transmembrane region" description="Helical" evidence="6">
    <location>
        <begin position="183"/>
        <end position="201"/>
    </location>
</feature>
<accession>A0A179G7X9</accession>
<dbReference type="OrthoDB" id="10021397at2759"/>
<feature type="transmembrane region" description="Helical" evidence="6">
    <location>
        <begin position="418"/>
        <end position="440"/>
    </location>
</feature>
<dbReference type="PANTHER" id="PTHR23501:SF198">
    <property type="entry name" value="AZOLE RESISTANCE PROTEIN 1-RELATED"/>
    <property type="match status" value="1"/>
</dbReference>
<feature type="transmembrane region" description="Helical" evidence="6">
    <location>
        <begin position="213"/>
        <end position="233"/>
    </location>
</feature>
<evidence type="ECO:0000313" key="8">
    <source>
        <dbReference type="EMBL" id="OAQ73895.1"/>
    </source>
</evidence>
<dbReference type="GO" id="GO:0005886">
    <property type="term" value="C:plasma membrane"/>
    <property type="evidence" value="ECO:0007669"/>
    <property type="project" value="TreeGrafter"/>
</dbReference>
<dbReference type="EMBL" id="LSBJ02000001">
    <property type="protein sequence ID" value="OAQ73895.1"/>
    <property type="molecule type" value="Genomic_DNA"/>
</dbReference>
<keyword evidence="2 6" id="KW-0812">Transmembrane</keyword>
<dbReference type="CDD" id="cd17502">
    <property type="entry name" value="MFS_Azr1_MDR_like"/>
    <property type="match status" value="1"/>
</dbReference>
<feature type="transmembrane region" description="Helical" evidence="6">
    <location>
        <begin position="387"/>
        <end position="406"/>
    </location>
</feature>
<evidence type="ECO:0000256" key="3">
    <source>
        <dbReference type="ARBA" id="ARBA00022989"/>
    </source>
</evidence>
<dbReference type="Gene3D" id="1.20.1720.10">
    <property type="entry name" value="Multidrug resistance protein D"/>
    <property type="match status" value="1"/>
</dbReference>
<comment type="caution">
    <text evidence="8">The sequence shown here is derived from an EMBL/GenBank/DDBJ whole genome shotgun (WGS) entry which is preliminary data.</text>
</comment>
<gene>
    <name evidence="8" type="ORF">VFPPC_01494</name>
</gene>
<feature type="domain" description="Major facilitator superfamily (MFS) profile" evidence="7">
    <location>
        <begin position="60"/>
        <end position="535"/>
    </location>
</feature>
<feature type="transmembrane region" description="Helical" evidence="6">
    <location>
        <begin position="124"/>
        <end position="143"/>
    </location>
</feature>
<feature type="transmembrane region" description="Helical" evidence="6">
    <location>
        <begin position="328"/>
        <end position="352"/>
    </location>
</feature>
<dbReference type="GeneID" id="28845313"/>
<dbReference type="FunFam" id="1.20.1720.10:FF:000012">
    <property type="entry name" value="MFS toxin efflux pump (AflT)"/>
    <property type="match status" value="1"/>
</dbReference>
<evidence type="ECO:0000256" key="6">
    <source>
        <dbReference type="SAM" id="Phobius"/>
    </source>
</evidence>
<keyword evidence="4 6" id="KW-0472">Membrane</keyword>
<feature type="transmembrane region" description="Helical" evidence="6">
    <location>
        <begin position="512"/>
        <end position="530"/>
    </location>
</feature>
<feature type="transmembrane region" description="Helical" evidence="6">
    <location>
        <begin position="254"/>
        <end position="275"/>
    </location>
</feature>
<feature type="region of interest" description="Disordered" evidence="5">
    <location>
        <begin position="1"/>
        <end position="49"/>
    </location>
</feature>
<evidence type="ECO:0000256" key="4">
    <source>
        <dbReference type="ARBA" id="ARBA00023136"/>
    </source>
</evidence>
<reference evidence="8 9" key="1">
    <citation type="journal article" date="2016" name="PLoS Pathog.">
        <title>Biosynthesis of antibiotic leucinostatins in bio-control fungus Purpureocillium lilacinum and their inhibition on phytophthora revealed by genome mining.</title>
        <authorList>
            <person name="Wang G."/>
            <person name="Liu Z."/>
            <person name="Lin R."/>
            <person name="Li E."/>
            <person name="Mao Z."/>
            <person name="Ling J."/>
            <person name="Yang Y."/>
            <person name="Yin W.B."/>
            <person name="Xie B."/>
        </authorList>
    </citation>
    <scope>NUCLEOTIDE SEQUENCE [LARGE SCALE GENOMIC DNA]</scope>
    <source>
        <strain evidence="8">170</strain>
    </source>
</reference>
<dbReference type="PANTHER" id="PTHR23501">
    <property type="entry name" value="MAJOR FACILITATOR SUPERFAMILY"/>
    <property type="match status" value="1"/>
</dbReference>
<evidence type="ECO:0000256" key="2">
    <source>
        <dbReference type="ARBA" id="ARBA00022692"/>
    </source>
</evidence>
<dbReference type="InterPro" id="IPR036259">
    <property type="entry name" value="MFS_trans_sf"/>
</dbReference>
<sequence>MATLTATEARLSTDKTEVGSGIASPPEKISPAEDAVIDEKDQQSDDDDPNYPHGVKLVLIISALCLAVFLVALDQTIIAPALGAITAQFQSVKDIGWYGSAYLLTTTALQPMYGAVYKLFNVKLVYLGAVFIFEVGSLLSAVAPNSTAFIVGRAIAGIGTAGLFSGSIVILSLSMPLRKRPMVFGLIGGMWGIASVAGPLLGGAFTENVSWRWCFYINLPIGGLAMAIVVLFVKVNRNTSETENMTFMERIRQLDLLGTFIFIPAIVCLLLALQWGGADYPWNNSKIIGLFVGFGLMIAVFIGIQFWQGDRGTLPPRFFKNRNTLSAMIFAFFFGAGFFPLVYYISLYFQAIQGVSAVQAGIKILPLLLATVLISVVSGGLISAIGYYNYVIIPCMILFTVGSGMITTFDVDTPLREWFGYQVIAGLGIGAGFQIGVLVVQTVLPQEMVPVGTACVQFFQALGGAIFDDIGIDGKIFINSGASQIKHVLEGMHRLDAYDAVLAAYMKGLRHTYYISVACAACAFLAVLGLEWRSVKDGPNGKKKGAAAPAHV</sequence>
<proteinExistence type="predicted"/>
<dbReference type="Gene3D" id="1.20.1250.20">
    <property type="entry name" value="MFS general substrate transporter like domains"/>
    <property type="match status" value="1"/>
</dbReference>
<dbReference type="Pfam" id="PF07690">
    <property type="entry name" value="MFS_1"/>
    <property type="match status" value="1"/>
</dbReference>
<keyword evidence="3 6" id="KW-1133">Transmembrane helix</keyword>
<comment type="subcellular location">
    <subcellularLocation>
        <location evidence="1">Membrane</location>
        <topology evidence="1">Multi-pass membrane protein</topology>
    </subcellularLocation>
</comment>
<organism evidence="8 9">
    <name type="scientific">Pochonia chlamydosporia 170</name>
    <dbReference type="NCBI Taxonomy" id="1380566"/>
    <lineage>
        <taxon>Eukaryota</taxon>
        <taxon>Fungi</taxon>
        <taxon>Dikarya</taxon>
        <taxon>Ascomycota</taxon>
        <taxon>Pezizomycotina</taxon>
        <taxon>Sordariomycetes</taxon>
        <taxon>Hypocreomycetidae</taxon>
        <taxon>Hypocreales</taxon>
        <taxon>Clavicipitaceae</taxon>
        <taxon>Pochonia</taxon>
    </lineage>
</organism>
<dbReference type="AlphaFoldDB" id="A0A179G7X9"/>
<dbReference type="KEGG" id="pchm:VFPPC_01494"/>
<feature type="transmembrane region" description="Helical" evidence="6">
    <location>
        <begin position="149"/>
        <end position="171"/>
    </location>
</feature>
<dbReference type="RefSeq" id="XP_018149978.1">
    <property type="nucleotide sequence ID" value="XM_018281319.1"/>
</dbReference>
<feature type="transmembrane region" description="Helical" evidence="6">
    <location>
        <begin position="287"/>
        <end position="307"/>
    </location>
</feature>
<feature type="transmembrane region" description="Helical" evidence="6">
    <location>
        <begin position="95"/>
        <end position="117"/>
    </location>
</feature>
<dbReference type="GO" id="GO:0022857">
    <property type="term" value="F:transmembrane transporter activity"/>
    <property type="evidence" value="ECO:0007669"/>
    <property type="project" value="InterPro"/>
</dbReference>
<dbReference type="InterPro" id="IPR020846">
    <property type="entry name" value="MFS_dom"/>
</dbReference>
<dbReference type="PROSITE" id="PS50850">
    <property type="entry name" value="MFS"/>
    <property type="match status" value="1"/>
</dbReference>
<feature type="transmembrane region" description="Helical" evidence="6">
    <location>
        <begin position="364"/>
        <end position="382"/>
    </location>
</feature>
<dbReference type="Proteomes" id="UP000078397">
    <property type="component" value="Unassembled WGS sequence"/>
</dbReference>
<evidence type="ECO:0000259" key="7">
    <source>
        <dbReference type="PROSITE" id="PS50850"/>
    </source>
</evidence>
<name>A0A179G7X9_METCM</name>
<protein>
    <submittedName>
        <fullName evidence="8">MFS toxin efflux pump (AflT)</fullName>
    </submittedName>
</protein>
<evidence type="ECO:0000256" key="5">
    <source>
        <dbReference type="SAM" id="MobiDB-lite"/>
    </source>
</evidence>
<evidence type="ECO:0000313" key="9">
    <source>
        <dbReference type="Proteomes" id="UP000078397"/>
    </source>
</evidence>
<dbReference type="SUPFAM" id="SSF103473">
    <property type="entry name" value="MFS general substrate transporter"/>
    <property type="match status" value="1"/>
</dbReference>